<feature type="signal peptide" evidence="1">
    <location>
        <begin position="1"/>
        <end position="29"/>
    </location>
</feature>
<comment type="caution">
    <text evidence="2">The sequence shown here is derived from an EMBL/GenBank/DDBJ whole genome shotgun (WGS) entry which is preliminary data.</text>
</comment>
<sequence length="79" mass="8443">MICIGVAAWNSAVDTTLILVVTTIQTSAAATQPPRNLVARPLRGAMVEEMRHGRHAATLRLSCEAAAWQSLLLQTFGPS</sequence>
<evidence type="ECO:0000313" key="2">
    <source>
        <dbReference type="EMBL" id="EYC40453.1"/>
    </source>
</evidence>
<dbReference type="AlphaFoldDB" id="A0A016WN46"/>
<proteinExistence type="predicted"/>
<gene>
    <name evidence="2" type="primary">Acey_s0611.g630</name>
    <name evidence="2" type="ORF">Y032_0611g630</name>
</gene>
<reference evidence="3" key="1">
    <citation type="journal article" date="2015" name="Nat. Genet.">
        <title>The genome and transcriptome of the zoonotic hookworm Ancylostoma ceylanicum identify infection-specific gene families.</title>
        <authorList>
            <person name="Schwarz E.M."/>
            <person name="Hu Y."/>
            <person name="Antoshechkin I."/>
            <person name="Miller M.M."/>
            <person name="Sternberg P.W."/>
            <person name="Aroian R.V."/>
        </authorList>
    </citation>
    <scope>NUCLEOTIDE SEQUENCE</scope>
    <source>
        <strain evidence="3">HY135</strain>
    </source>
</reference>
<evidence type="ECO:0000256" key="1">
    <source>
        <dbReference type="SAM" id="SignalP"/>
    </source>
</evidence>
<keyword evidence="3" id="KW-1185">Reference proteome</keyword>
<name>A0A016WN46_9BILA</name>
<accession>A0A016WN46</accession>
<evidence type="ECO:0000313" key="3">
    <source>
        <dbReference type="Proteomes" id="UP000024635"/>
    </source>
</evidence>
<evidence type="ECO:0008006" key="4">
    <source>
        <dbReference type="Google" id="ProtNLM"/>
    </source>
</evidence>
<organism evidence="2 3">
    <name type="scientific">Ancylostoma ceylanicum</name>
    <dbReference type="NCBI Taxonomy" id="53326"/>
    <lineage>
        <taxon>Eukaryota</taxon>
        <taxon>Metazoa</taxon>
        <taxon>Ecdysozoa</taxon>
        <taxon>Nematoda</taxon>
        <taxon>Chromadorea</taxon>
        <taxon>Rhabditida</taxon>
        <taxon>Rhabditina</taxon>
        <taxon>Rhabditomorpha</taxon>
        <taxon>Strongyloidea</taxon>
        <taxon>Ancylostomatidae</taxon>
        <taxon>Ancylostomatinae</taxon>
        <taxon>Ancylostoma</taxon>
    </lineage>
</organism>
<dbReference type="Proteomes" id="UP000024635">
    <property type="component" value="Unassembled WGS sequence"/>
</dbReference>
<dbReference type="EMBL" id="JARK01000211">
    <property type="protein sequence ID" value="EYC40453.1"/>
    <property type="molecule type" value="Genomic_DNA"/>
</dbReference>
<keyword evidence="1" id="KW-0732">Signal</keyword>
<protein>
    <recommendedName>
        <fullName evidence="4">Secreted protein</fullName>
    </recommendedName>
</protein>
<feature type="chain" id="PRO_5001494879" description="Secreted protein" evidence="1">
    <location>
        <begin position="30"/>
        <end position="79"/>
    </location>
</feature>